<evidence type="ECO:0000313" key="8">
    <source>
        <dbReference type="EMBL" id="KAL1860353.1"/>
    </source>
</evidence>
<dbReference type="SUPFAM" id="SSF52540">
    <property type="entry name" value="P-loop containing nucleoside triphosphate hydrolases"/>
    <property type="match status" value="1"/>
</dbReference>
<keyword evidence="2" id="KW-0378">Hydrolase</keyword>
<keyword evidence="3" id="KW-0347">Helicase</keyword>
<dbReference type="PROSITE" id="PS51194">
    <property type="entry name" value="HELICASE_CTER"/>
    <property type="match status" value="1"/>
</dbReference>
<feature type="compositionally biased region" description="Basic and acidic residues" evidence="5">
    <location>
        <begin position="525"/>
        <end position="546"/>
    </location>
</feature>
<dbReference type="Pfam" id="PF00271">
    <property type="entry name" value="Helicase_C"/>
    <property type="match status" value="1"/>
</dbReference>
<feature type="compositionally biased region" description="Basic and acidic residues" evidence="5">
    <location>
        <begin position="1175"/>
        <end position="1188"/>
    </location>
</feature>
<dbReference type="SMART" id="SM00487">
    <property type="entry name" value="DEXDc"/>
    <property type="match status" value="1"/>
</dbReference>
<evidence type="ECO:0000256" key="4">
    <source>
        <dbReference type="ARBA" id="ARBA00022840"/>
    </source>
</evidence>
<dbReference type="Pfam" id="PF23002">
    <property type="entry name" value="PIN-like_DDX60"/>
    <property type="match status" value="1"/>
</dbReference>
<name>A0ABR3WEW2_9PEZI</name>
<keyword evidence="9" id="KW-1185">Reference proteome</keyword>
<keyword evidence="1" id="KW-0547">Nucleotide-binding</keyword>
<evidence type="ECO:0000256" key="3">
    <source>
        <dbReference type="ARBA" id="ARBA00022806"/>
    </source>
</evidence>
<evidence type="ECO:0000259" key="7">
    <source>
        <dbReference type="PROSITE" id="PS51194"/>
    </source>
</evidence>
<feature type="region of interest" description="Disordered" evidence="5">
    <location>
        <begin position="514"/>
        <end position="566"/>
    </location>
</feature>
<dbReference type="InterPro" id="IPR001650">
    <property type="entry name" value="Helicase_C-like"/>
</dbReference>
<protein>
    <recommendedName>
        <fullName evidence="10">DEAD/DEAH box helicase</fullName>
    </recommendedName>
</protein>
<evidence type="ECO:0008006" key="10">
    <source>
        <dbReference type="Google" id="ProtNLM"/>
    </source>
</evidence>
<feature type="compositionally biased region" description="Polar residues" evidence="5">
    <location>
        <begin position="233"/>
        <end position="245"/>
    </location>
</feature>
<feature type="domain" description="Helicase C-terminal" evidence="7">
    <location>
        <begin position="1212"/>
        <end position="1357"/>
    </location>
</feature>
<dbReference type="EMBL" id="JAWRVE010000093">
    <property type="protein sequence ID" value="KAL1860353.1"/>
    <property type="molecule type" value="Genomic_DNA"/>
</dbReference>
<evidence type="ECO:0000256" key="5">
    <source>
        <dbReference type="SAM" id="MobiDB-lite"/>
    </source>
</evidence>
<dbReference type="InterPro" id="IPR059032">
    <property type="entry name" value="WHD_DDX60"/>
</dbReference>
<gene>
    <name evidence="8" type="ORF">Daus18300_009266</name>
</gene>
<organism evidence="8 9">
    <name type="scientific">Diaporthe australafricana</name>
    <dbReference type="NCBI Taxonomy" id="127596"/>
    <lineage>
        <taxon>Eukaryota</taxon>
        <taxon>Fungi</taxon>
        <taxon>Dikarya</taxon>
        <taxon>Ascomycota</taxon>
        <taxon>Pezizomycotina</taxon>
        <taxon>Sordariomycetes</taxon>
        <taxon>Sordariomycetidae</taxon>
        <taxon>Diaporthales</taxon>
        <taxon>Diaporthaceae</taxon>
        <taxon>Diaporthe</taxon>
    </lineage>
</organism>
<evidence type="ECO:0000256" key="1">
    <source>
        <dbReference type="ARBA" id="ARBA00022741"/>
    </source>
</evidence>
<dbReference type="PROSITE" id="PS51192">
    <property type="entry name" value="HELICASE_ATP_BIND_1"/>
    <property type="match status" value="1"/>
</dbReference>
<dbReference type="InterPro" id="IPR052431">
    <property type="entry name" value="SKI2_subfamily_helicases"/>
</dbReference>
<comment type="caution">
    <text evidence="8">The sequence shown here is derived from an EMBL/GenBank/DDBJ whole genome shotgun (WGS) entry which is preliminary data.</text>
</comment>
<dbReference type="Proteomes" id="UP001583177">
    <property type="component" value="Unassembled WGS sequence"/>
</dbReference>
<dbReference type="InterPro" id="IPR055124">
    <property type="entry name" value="PIN-like_DDX60"/>
</dbReference>
<dbReference type="Pfam" id="PF00270">
    <property type="entry name" value="DEAD"/>
    <property type="match status" value="1"/>
</dbReference>
<dbReference type="InterPro" id="IPR027417">
    <property type="entry name" value="P-loop_NTPase"/>
</dbReference>
<dbReference type="PANTHER" id="PTHR44533">
    <property type="entry name" value="DEAD/H RNA HELICASE, PUTATIVE-RELATED"/>
    <property type="match status" value="1"/>
</dbReference>
<sequence>MASPTEDQASPIGPETWYKSLHPLHVDLVGDFAGKELFAIHGDALMLYCINKAKVDLDNGFQLLHATHAVESFLKKLQDRGLNFHIVWFRDHEALCLTSAAAAGELAPMLWPKYLLVRAILIRHLNRPHPSQDAVASEFANDICFEFEGLDSESFQQYLDNNAVHCFMCLDAPAFDACPSSSEEAYLAIAHDMAARGYCLAFIDSVEFSSSRVRASVVSPLPNLHRAPISLPESPSQDSERTAPTLSDEDRSATEAWSAWEDGQPLSLREAVSIHALAIMATEHKEAPAKFSAFASAFIVHLVLMRQLPLSQRSFDAAQDRDEADKGAFLAQFSTTSTGLLDQFGSTLQWDLFDLVDGRLLGYVLSQKPQIPKSLVAEAHAYAKKISELTGVSVEGSLPALETATDLVQHDLKNGEASIREHGVLLFSQPALNDYLQDIHLVPTDSSEKETVPKIFRELTHWHNARVSVANRRAPPPKNWREMRADQKMMASTIAYSASLTNASGKRIEPEVIIGGINRDQNAPPKKENKQEAKKEVKKDNEDSKSTKQTAQKGGKKGKAKSGKELAREAAQALQEKKASSKTNDRLANWEQQCNRLTQEPDLVKRYLKTIKYLNTMSGDIASSIGAEVSLYACNILATILAQAGDSPQTRKSITALIWSIIQSVDNSNLSPPTAKMLNLLASSLQFPAEFTTDPSSPATRKLPFSCVFDVKNGVTNLAPVNLDFQLQHCGPFLERSFDPAPDPRVPFNPDGWQRNVLNAIDEDKSLFVVAPTSAGKTFISFYAMRKVLKESDDGVLVYVAPTKALVNQIAAEIQARFTKSYKHDGRSVWAIHTRDYRVNNPAGCQILVTVPHILQIMLMAPSNAEHENSWSRRIKRVIFDEVHCIGQADDGVIWEQLLLLAPCPIIALSATVGNPLEFRQWLESAAKSKGLEFETIVHQTRYSDLRKFFWQPSKQYALDFLDPVERLPVPGLDDASETASRFFPIHPVATLVNRTRETLDDLTLEPRDCLLLWKSMAKHQNTDYPLEGELSPPTAFPKVARKADVAKYEASLKKTLHSWMLDRGSPFDAVQKDLRPQCLVPASSRQELEDSALPLLTDLRSQGALPAILFNYDRVACEEIAFRILSDLATAEKAWKETDAGWKRKVAKFEQFKKDQAKVDALKQKTTKAKSKGKRDEDDVGDGRMDDDPSTLSAFDPEAPLERFSLGDETKLTRSELEWMIWSLRWKNINPDILNALRRGIGIHHAGMNRKYRQIVEMLFRKGFLTVVVATGTLALGLNMPCKTVVFFGDSVFLTALNYHQAAGRAGRRGFDLLGNVVFVGMSQARVYEIMSSRLPDLRGHFPLSTSLVLRTLSLLNHTNNSDFSVSAVQSLLSQTRLYLGGPSGQLSIKHHLRFSIEYLRRQHLLSEDGAPLNFAGLVGHLYFTENSVFAFHSLLKEGYFHKLCEQFRTASEATLLEIVLVLSHVFGRISTNTFKKDWMGAVTRSDSIVFLPPLPEDALQTLRQHNKDTLDIFRTYVSTYVHQHLEDKPDRYLPFTKSEAGASRSDFGQGGLGGILRDGHNPPTKLRSPFSALSGFGDSSFGSIHELCDTVRSDVFLEESAIPYIPLFPDDTNGVAWNAYIYDFFKHGDMEALVRDNHIKKGDVWFLLKDFSLVLATIVTSLTNFLDLDAGADSDLAMMDVQDAEDAARETLDALEPDDGPDMAHGALAVQDDAAKKAEAAAAAPKKKKKKVIDSWDDESSEDEAAAAAEAAEAAAQAAGPAWEGDGEKNLTQVLRMFKMVQQQFDEKFRKQWA</sequence>
<dbReference type="InterPro" id="IPR011545">
    <property type="entry name" value="DEAD/DEAH_box_helicase_dom"/>
</dbReference>
<accession>A0ABR3WEW2</accession>
<keyword evidence="4" id="KW-0067">ATP-binding</keyword>
<dbReference type="Gene3D" id="3.40.50.300">
    <property type="entry name" value="P-loop containing nucleotide triphosphate hydrolases"/>
    <property type="match status" value="2"/>
</dbReference>
<feature type="region of interest" description="Disordered" evidence="5">
    <location>
        <begin position="1749"/>
        <end position="1769"/>
    </location>
</feature>
<feature type="compositionally biased region" description="Low complexity" evidence="5">
    <location>
        <begin position="1749"/>
        <end position="1761"/>
    </location>
</feature>
<evidence type="ECO:0000313" key="9">
    <source>
        <dbReference type="Proteomes" id="UP001583177"/>
    </source>
</evidence>
<dbReference type="SMART" id="SM00490">
    <property type="entry name" value="HELICc"/>
    <property type="match status" value="1"/>
</dbReference>
<proteinExistence type="predicted"/>
<reference evidence="8 9" key="1">
    <citation type="journal article" date="2024" name="IMA Fungus">
        <title>IMA Genome - F19 : A genome assembly and annotation guide to empower mycologists, including annotated draft genome sequences of Ceratocystis pirilliformis, Diaporthe australafricana, Fusarium ophioides, Paecilomyces lecythidis, and Sporothrix stenoceras.</title>
        <authorList>
            <person name="Aylward J."/>
            <person name="Wilson A.M."/>
            <person name="Visagie C.M."/>
            <person name="Spraker J."/>
            <person name="Barnes I."/>
            <person name="Buitendag C."/>
            <person name="Ceriani C."/>
            <person name="Del Mar Angel L."/>
            <person name="du Plessis D."/>
            <person name="Fuchs T."/>
            <person name="Gasser K."/>
            <person name="Kramer D."/>
            <person name="Li W."/>
            <person name="Munsamy K."/>
            <person name="Piso A."/>
            <person name="Price J.L."/>
            <person name="Sonnekus B."/>
            <person name="Thomas C."/>
            <person name="van der Nest A."/>
            <person name="van Dijk A."/>
            <person name="van Heerden A."/>
            <person name="van Vuuren N."/>
            <person name="Yilmaz N."/>
            <person name="Duong T.A."/>
            <person name="van der Merwe N.A."/>
            <person name="Wingfield M.J."/>
            <person name="Wingfield B.D."/>
        </authorList>
    </citation>
    <scope>NUCLEOTIDE SEQUENCE [LARGE SCALE GENOMIC DNA]</scope>
    <source>
        <strain evidence="8 9">CMW 18300</strain>
    </source>
</reference>
<dbReference type="CDD" id="cd18025">
    <property type="entry name" value="DEXHc_DDX60"/>
    <property type="match status" value="1"/>
</dbReference>
<feature type="domain" description="Helicase ATP-binding" evidence="6">
    <location>
        <begin position="758"/>
        <end position="931"/>
    </location>
</feature>
<evidence type="ECO:0000259" key="6">
    <source>
        <dbReference type="PROSITE" id="PS51192"/>
    </source>
</evidence>
<dbReference type="InterPro" id="IPR014001">
    <property type="entry name" value="Helicase_ATP-bd"/>
</dbReference>
<dbReference type="CDD" id="cd18795">
    <property type="entry name" value="SF2_C_Ski2"/>
    <property type="match status" value="1"/>
</dbReference>
<dbReference type="Pfam" id="PF26076">
    <property type="entry name" value="WHD_DDX60"/>
    <property type="match status" value="1"/>
</dbReference>
<feature type="region of interest" description="Disordered" evidence="5">
    <location>
        <begin position="1162"/>
        <end position="1197"/>
    </location>
</feature>
<evidence type="ECO:0000256" key="2">
    <source>
        <dbReference type="ARBA" id="ARBA00022801"/>
    </source>
</evidence>
<dbReference type="PANTHER" id="PTHR44533:SF4">
    <property type="entry name" value="DEAD_H RNA HELICASE, PUTATIVE-RELATED"/>
    <property type="match status" value="1"/>
</dbReference>
<feature type="region of interest" description="Disordered" evidence="5">
    <location>
        <begin position="228"/>
        <end position="254"/>
    </location>
</feature>